<evidence type="ECO:0000313" key="4">
    <source>
        <dbReference type="EMBL" id="WPX96440.1"/>
    </source>
</evidence>
<accession>A0ABZ0UQY8</accession>
<organism evidence="4 5">
    <name type="scientific">Candidatus Bandiella euplotis</name>
    <dbReference type="NCBI Taxonomy" id="1664265"/>
    <lineage>
        <taxon>Bacteria</taxon>
        <taxon>Pseudomonadati</taxon>
        <taxon>Pseudomonadota</taxon>
        <taxon>Alphaproteobacteria</taxon>
        <taxon>Rickettsiales</taxon>
        <taxon>Candidatus Midichloriaceae</taxon>
        <taxon>Candidatus Bandiella</taxon>
    </lineage>
</organism>
<evidence type="ECO:0000256" key="2">
    <source>
        <dbReference type="ARBA" id="ARBA00022695"/>
    </source>
</evidence>
<dbReference type="GO" id="GO:0016779">
    <property type="term" value="F:nucleotidyltransferase activity"/>
    <property type="evidence" value="ECO:0007669"/>
    <property type="project" value="UniProtKB-KW"/>
</dbReference>
<evidence type="ECO:0000256" key="1">
    <source>
        <dbReference type="ARBA" id="ARBA00022679"/>
    </source>
</evidence>
<name>A0ABZ0UQY8_9RICK</name>
<dbReference type="Gene3D" id="3.40.50.620">
    <property type="entry name" value="HUPs"/>
    <property type="match status" value="1"/>
</dbReference>
<reference evidence="4 5" key="1">
    <citation type="submission" date="2022-11" db="EMBL/GenBank/DDBJ databases">
        <title>Host association and intracellularity evolved multiple times independently in the Rickettsiales.</title>
        <authorList>
            <person name="Castelli M."/>
            <person name="Nardi T."/>
            <person name="Gammuto L."/>
            <person name="Bellinzona G."/>
            <person name="Sabaneyeva E."/>
            <person name="Potekhin A."/>
            <person name="Serra V."/>
            <person name="Petroni G."/>
            <person name="Sassera D."/>
        </authorList>
    </citation>
    <scope>NUCLEOTIDE SEQUENCE [LARGE SCALE GENOMIC DNA]</scope>
    <source>
        <strain evidence="4 5">NDG2</strain>
    </source>
</reference>
<dbReference type="PANTHER" id="PTHR21342:SF0">
    <property type="entry name" value="BIFUNCTIONAL NMN ADENYLYLTRANSFERASE_NUDIX HYDROLASE"/>
    <property type="match status" value="1"/>
</dbReference>
<evidence type="ECO:0000313" key="5">
    <source>
        <dbReference type="Proteomes" id="UP001327219"/>
    </source>
</evidence>
<dbReference type="InterPro" id="IPR004821">
    <property type="entry name" value="Cyt_trans-like"/>
</dbReference>
<dbReference type="Proteomes" id="UP001327219">
    <property type="component" value="Chromosome"/>
</dbReference>
<dbReference type="Pfam" id="PF01467">
    <property type="entry name" value="CTP_transf_like"/>
    <property type="match status" value="1"/>
</dbReference>
<proteinExistence type="predicted"/>
<evidence type="ECO:0000259" key="3">
    <source>
        <dbReference type="Pfam" id="PF01467"/>
    </source>
</evidence>
<gene>
    <name evidence="4" type="ORF">Bandiella_00554</name>
</gene>
<keyword evidence="2 4" id="KW-0548">Nucleotidyltransferase</keyword>
<dbReference type="SUPFAM" id="SSF52374">
    <property type="entry name" value="Nucleotidylyl transferase"/>
    <property type="match status" value="1"/>
</dbReference>
<dbReference type="NCBIfam" id="TIGR00125">
    <property type="entry name" value="cyt_tran_rel"/>
    <property type="match status" value="1"/>
</dbReference>
<dbReference type="EMBL" id="CP110820">
    <property type="protein sequence ID" value="WPX96440.1"/>
    <property type="molecule type" value="Genomic_DNA"/>
</dbReference>
<protein>
    <submittedName>
        <fullName evidence="4">Nicotinamide-nucleotide adenylyltransferase</fullName>
    </submittedName>
</protein>
<dbReference type="RefSeq" id="WP_323733244.1">
    <property type="nucleotide sequence ID" value="NZ_CP110820.1"/>
</dbReference>
<keyword evidence="5" id="KW-1185">Reference proteome</keyword>
<sequence length="184" mass="21651">MKYDYLVFIGRFQPFHNGHKHVIKEGLKIAKKIIVFCGSANQPKSAKNPWSYKERRYFILKSFDETTLRRLCVKPSNDYPNDKTWVEEVEKKVGKIVKKGTTNASIALIGCDKDQSSYYLKLFTKWKLIEIQHFKKINATHIRDIYCAIKDNEQVISAIKNLVPKEVLMFLIRPKVRDRIKMVR</sequence>
<feature type="domain" description="Cytidyltransferase-like" evidence="3">
    <location>
        <begin position="7"/>
        <end position="56"/>
    </location>
</feature>
<keyword evidence="1" id="KW-0808">Transferase</keyword>
<dbReference type="PANTHER" id="PTHR21342">
    <property type="entry name" value="PHOSPHOPANTETHEINE ADENYLYLTRANSFERASE"/>
    <property type="match status" value="1"/>
</dbReference>
<dbReference type="InterPro" id="IPR014729">
    <property type="entry name" value="Rossmann-like_a/b/a_fold"/>
</dbReference>